<name>A0ABM3BIW2_GOSHI</name>
<dbReference type="InterPro" id="IPR032675">
    <property type="entry name" value="LRR_dom_sf"/>
</dbReference>
<dbReference type="PANTHER" id="PTHR47186">
    <property type="entry name" value="LEUCINE-RICH REPEAT-CONTAINING PROTEIN 57"/>
    <property type="match status" value="1"/>
</dbReference>
<evidence type="ECO:0000313" key="2">
    <source>
        <dbReference type="Proteomes" id="UP000818029"/>
    </source>
</evidence>
<dbReference type="InterPro" id="IPR056789">
    <property type="entry name" value="LRR_R13L1-DRL21"/>
</dbReference>
<evidence type="ECO:0000313" key="3">
    <source>
        <dbReference type="RefSeq" id="XP_040966957.1"/>
    </source>
</evidence>
<feature type="domain" description="R13L1/DRL21-like LRR repeat region" evidence="1">
    <location>
        <begin position="135"/>
        <end position="261"/>
    </location>
</feature>
<protein>
    <submittedName>
        <fullName evidence="3">Disease resistance protein At3g14460</fullName>
    </submittedName>
</protein>
<dbReference type="Pfam" id="PF25019">
    <property type="entry name" value="LRR_R13L1-DRL21"/>
    <property type="match status" value="1"/>
</dbReference>
<dbReference type="PANTHER" id="PTHR47186:SF41">
    <property type="entry name" value="OS12G0131701 PROTEIN"/>
    <property type="match status" value="1"/>
</dbReference>
<reference evidence="3" key="2">
    <citation type="submission" date="2025-08" db="UniProtKB">
        <authorList>
            <consortium name="RefSeq"/>
        </authorList>
    </citation>
    <scope>IDENTIFICATION</scope>
</reference>
<evidence type="ECO:0000259" key="1">
    <source>
        <dbReference type="Pfam" id="PF25019"/>
    </source>
</evidence>
<dbReference type="GeneID" id="121227997"/>
<dbReference type="Proteomes" id="UP000818029">
    <property type="component" value="Chromosome A04"/>
</dbReference>
<dbReference type="RefSeq" id="XP_040966957.1">
    <property type="nucleotide sequence ID" value="XM_041111023.1"/>
</dbReference>
<accession>A0ABM3BIW2</accession>
<keyword evidence="2" id="KW-1185">Reference proteome</keyword>
<proteinExistence type="predicted"/>
<gene>
    <name evidence="3" type="primary">LOC121227997</name>
</gene>
<organism evidence="2 3">
    <name type="scientific">Gossypium hirsutum</name>
    <name type="common">Upland cotton</name>
    <name type="synonym">Gossypium mexicanum</name>
    <dbReference type="NCBI Taxonomy" id="3635"/>
    <lineage>
        <taxon>Eukaryota</taxon>
        <taxon>Viridiplantae</taxon>
        <taxon>Streptophyta</taxon>
        <taxon>Embryophyta</taxon>
        <taxon>Tracheophyta</taxon>
        <taxon>Spermatophyta</taxon>
        <taxon>Magnoliopsida</taxon>
        <taxon>eudicotyledons</taxon>
        <taxon>Gunneridae</taxon>
        <taxon>Pentapetalae</taxon>
        <taxon>rosids</taxon>
        <taxon>malvids</taxon>
        <taxon>Malvales</taxon>
        <taxon>Malvaceae</taxon>
        <taxon>Malvoideae</taxon>
        <taxon>Gossypium</taxon>
    </lineage>
</organism>
<reference evidence="2" key="1">
    <citation type="journal article" date="2020" name="Nat. Genet.">
        <title>Genomic diversifications of five Gossypium allopolyploid species and their impact on cotton improvement.</title>
        <authorList>
            <person name="Chen Z.J."/>
            <person name="Sreedasyam A."/>
            <person name="Ando A."/>
            <person name="Song Q."/>
            <person name="De Santiago L.M."/>
            <person name="Hulse-Kemp A.M."/>
            <person name="Ding M."/>
            <person name="Ye W."/>
            <person name="Kirkbride R.C."/>
            <person name="Jenkins J."/>
            <person name="Plott C."/>
            <person name="Lovell J."/>
            <person name="Lin Y.M."/>
            <person name="Vaughn R."/>
            <person name="Liu B."/>
            <person name="Simpson S."/>
            <person name="Scheffler B.E."/>
            <person name="Wen L."/>
            <person name="Saski C.A."/>
            <person name="Grover C.E."/>
            <person name="Hu G."/>
            <person name="Conover J.L."/>
            <person name="Carlson J.W."/>
            <person name="Shu S."/>
            <person name="Boston L.B."/>
            <person name="Williams M."/>
            <person name="Peterson D.G."/>
            <person name="McGee K."/>
            <person name="Jones D.C."/>
            <person name="Wendel J.F."/>
            <person name="Stelly D.M."/>
            <person name="Grimwood J."/>
            <person name="Schmutz J."/>
        </authorList>
    </citation>
    <scope>NUCLEOTIDE SEQUENCE [LARGE SCALE GENOMIC DNA]</scope>
    <source>
        <strain evidence="2">cv. TM-1</strain>
    </source>
</reference>
<sequence length="749" mass="84228">MAPRYDEFFLSNVVLDDLLPRLSYLRVLSLRGYKIHDLPDFFENLEHLHYSNFSRTQINRLPDSLCTLYHLETLILRDCSKLKNLPSKIRNLVNLHFLDIRGADSKKRMPSGFDQLTKLQILSNFVIGEGDGHLIRELKILSNLRGNFCLSGLENVNGQDARETKLNEKLGIDGLELQWGVDLENSTRKKEVEERVMDFLRPQKKLEQLIIGNYGGVKFSSWIADSSFKNLSSLKLRNCKNCKSLPSVGRLPLLKDLSIIGFDQVQKIGVELFGENQLNPFASLEILSFESLPNWKEWHTCEGDEKVLKLPSLLSISSFPSLCEVSVEGYAELVDDCSSPAKELSSFQTLSLSNISKFNIPADRTMLRFGTSEHFEIGGCEELTSLSQHGFSLVGHRFISVSGCPQLQSLEAEEAELQPNKISRVESLKIAYCDRLNRLPQVLHELTFLTVMEIRGCRGLVSFAENNFPPNLKKLKIADCDNLEYLVDEKEDNKNMSCTLCLLENLSIYKCPSLISGIKSLQGLDKLIHLQEIWLLSCSNLVSFEESGLLTTSFRVFAVANCENFGALPKCMASITSLRLLMVLNCSADISFPSEGFPANLTLLEISNAPKIYRPLVEWGLNRLTSLQVLVIGGEGCSNVVSFPEEGIGMMLPRSLTRITLLKFENLEFMFSEGFQDLASLQELEIFNCPMLTSLPEKDMLLSLGSLHICSCLLLKEKCSSDKGREWSKISHIPLVLIDGKKVIPRASD</sequence>
<dbReference type="Gene3D" id="3.80.10.10">
    <property type="entry name" value="Ribonuclease Inhibitor"/>
    <property type="match status" value="4"/>
</dbReference>
<dbReference type="SUPFAM" id="SSF52058">
    <property type="entry name" value="L domain-like"/>
    <property type="match status" value="2"/>
</dbReference>